<dbReference type="Pfam" id="PF00294">
    <property type="entry name" value="PfkB"/>
    <property type="match status" value="1"/>
</dbReference>
<dbReference type="GO" id="GO:0044281">
    <property type="term" value="P:small molecule metabolic process"/>
    <property type="evidence" value="ECO:0007669"/>
    <property type="project" value="UniProtKB-ARBA"/>
</dbReference>
<dbReference type="Proteomes" id="UP000036102">
    <property type="component" value="Unassembled WGS sequence"/>
</dbReference>
<dbReference type="GO" id="GO:0005524">
    <property type="term" value="F:ATP binding"/>
    <property type="evidence" value="ECO:0007669"/>
    <property type="project" value="UniProtKB-UniRule"/>
</dbReference>
<dbReference type="GO" id="GO:0005829">
    <property type="term" value="C:cytosol"/>
    <property type="evidence" value="ECO:0007669"/>
    <property type="project" value="TreeGrafter"/>
</dbReference>
<dbReference type="Gene3D" id="3.40.1190.20">
    <property type="match status" value="1"/>
</dbReference>
<dbReference type="InterPro" id="IPR029056">
    <property type="entry name" value="Ribokinase-like"/>
</dbReference>
<dbReference type="PIRSF" id="PIRSF000535">
    <property type="entry name" value="1PFK/6PFK/LacC"/>
    <property type="match status" value="1"/>
</dbReference>
<comment type="caution">
    <text evidence="10">The sequence shown here is derived from an EMBL/GenBank/DDBJ whole genome shotgun (WGS) entry which is preliminary data.</text>
</comment>
<dbReference type="FunFam" id="3.40.1190.20:FF:000001">
    <property type="entry name" value="Phosphofructokinase"/>
    <property type="match status" value="1"/>
</dbReference>
<evidence type="ECO:0000259" key="9">
    <source>
        <dbReference type="Pfam" id="PF00294"/>
    </source>
</evidence>
<evidence type="ECO:0000256" key="1">
    <source>
        <dbReference type="ARBA" id="ARBA00010688"/>
    </source>
</evidence>
<accession>A0A0J7J4J0</accession>
<dbReference type="InterPro" id="IPR022463">
    <property type="entry name" value="1-PFruKinase"/>
</dbReference>
<dbReference type="GO" id="GO:0008662">
    <property type="term" value="F:1-phosphofructokinase activity"/>
    <property type="evidence" value="ECO:0007669"/>
    <property type="project" value="UniProtKB-UniRule"/>
</dbReference>
<dbReference type="NCBIfam" id="TIGR03828">
    <property type="entry name" value="pfkB"/>
    <property type="match status" value="1"/>
</dbReference>
<evidence type="ECO:0000313" key="11">
    <source>
        <dbReference type="Proteomes" id="UP000036102"/>
    </source>
</evidence>
<dbReference type="AlphaFoldDB" id="A0A0J7J4J0"/>
<dbReference type="CDD" id="cd01164">
    <property type="entry name" value="FruK_PfkB_like"/>
    <property type="match status" value="1"/>
</dbReference>
<evidence type="ECO:0000256" key="6">
    <source>
        <dbReference type="ARBA" id="ARBA00047745"/>
    </source>
</evidence>
<comment type="similarity">
    <text evidence="1 7 8">Belongs to the carbohydrate kinase PfkB family.</text>
</comment>
<evidence type="ECO:0000256" key="2">
    <source>
        <dbReference type="ARBA" id="ARBA00022679"/>
    </source>
</evidence>
<keyword evidence="3 8" id="KW-0547">Nucleotide-binding</keyword>
<keyword evidence="11" id="KW-1185">Reference proteome</keyword>
<evidence type="ECO:0000256" key="4">
    <source>
        <dbReference type="ARBA" id="ARBA00022777"/>
    </source>
</evidence>
<protein>
    <recommendedName>
        <fullName evidence="7">Phosphofructokinase</fullName>
    </recommendedName>
</protein>
<proteinExistence type="inferred from homology"/>
<dbReference type="InterPro" id="IPR011611">
    <property type="entry name" value="PfkB_dom"/>
</dbReference>
<evidence type="ECO:0000313" key="10">
    <source>
        <dbReference type="EMBL" id="KMQ72846.1"/>
    </source>
</evidence>
<keyword evidence="2 7" id="KW-0808">Transferase</keyword>
<reference evidence="10 11" key="1">
    <citation type="submission" date="2015-06" db="EMBL/GenBank/DDBJ databases">
        <title>Marinobacter subterrani, a genetically tractable neutrophilic iron-oxidizing strain isolated from the Soudan Iron Mine.</title>
        <authorList>
            <person name="Bonis B.M."/>
            <person name="Gralnick J.A."/>
        </authorList>
    </citation>
    <scope>NUCLEOTIDE SEQUENCE [LARGE SCALE GENOMIC DNA]</scope>
    <source>
        <strain evidence="10 11">JG233</strain>
    </source>
</reference>
<dbReference type="SUPFAM" id="SSF53613">
    <property type="entry name" value="Ribokinase-like"/>
    <property type="match status" value="1"/>
</dbReference>
<keyword evidence="4 8" id="KW-0418">Kinase</keyword>
<evidence type="ECO:0000256" key="5">
    <source>
        <dbReference type="ARBA" id="ARBA00022840"/>
    </source>
</evidence>
<comment type="catalytic activity">
    <reaction evidence="6 8">
        <text>beta-D-fructose 1-phosphate + ATP = beta-D-fructose 1,6-bisphosphate + ADP + H(+)</text>
        <dbReference type="Rhea" id="RHEA:14213"/>
        <dbReference type="ChEBI" id="CHEBI:15378"/>
        <dbReference type="ChEBI" id="CHEBI:30616"/>
        <dbReference type="ChEBI" id="CHEBI:32966"/>
        <dbReference type="ChEBI" id="CHEBI:138881"/>
        <dbReference type="ChEBI" id="CHEBI:456216"/>
        <dbReference type="EC" id="2.7.1.56"/>
    </reaction>
</comment>
<evidence type="ECO:0000256" key="3">
    <source>
        <dbReference type="ARBA" id="ARBA00022741"/>
    </source>
</evidence>
<dbReference type="PANTHER" id="PTHR46566">
    <property type="entry name" value="1-PHOSPHOFRUCTOKINASE-RELATED"/>
    <property type="match status" value="1"/>
</dbReference>
<feature type="domain" description="Carbohydrate kinase PfkB" evidence="9">
    <location>
        <begin position="15"/>
        <end position="293"/>
    </location>
</feature>
<evidence type="ECO:0000256" key="7">
    <source>
        <dbReference type="PIRNR" id="PIRNR000535"/>
    </source>
</evidence>
<dbReference type="EMBL" id="LFBU01000002">
    <property type="protein sequence ID" value="KMQ72846.1"/>
    <property type="molecule type" value="Genomic_DNA"/>
</dbReference>
<gene>
    <name evidence="10" type="ORF">Msub_20040</name>
</gene>
<sequence length="321" mass="33285">MANILTVTLNPALDLSVETPTLNPGEVNRTGNTRLEPAGKGINVARVLARLGHSVTVTGLLGEANAAPFERLFEAEGLQDSLVRIPGQNRINIKIAEAGGRVTDLNGPGFRVSEDALQRLEFRLAQLLPECDAVVIGGSLPEGFPSSGLAGLVQLASGAGKPVWLDTSGEGLRTGIEAGPFAVKPNTDELSGWAGKPLKDITAVEAAVARVHAAGVSHVVVSMGADGVLWSSPAGTLRSWVPPVTVVSTVCAGDTLLAGMLHGVLLGQPDETILTFATALSAECVRHIGVGNPDAPDFSSLLQQTRVQPWPAENNTGEMPL</sequence>
<evidence type="ECO:0000256" key="8">
    <source>
        <dbReference type="RuleBase" id="RU369061"/>
    </source>
</evidence>
<dbReference type="InterPro" id="IPR017583">
    <property type="entry name" value="Tagatose/fructose_Pkinase"/>
</dbReference>
<dbReference type="PANTHER" id="PTHR46566:SF5">
    <property type="entry name" value="1-PHOSPHOFRUCTOKINASE"/>
    <property type="match status" value="1"/>
</dbReference>
<dbReference type="OrthoDB" id="9801219at2"/>
<dbReference type="GO" id="GO:0016052">
    <property type="term" value="P:carbohydrate catabolic process"/>
    <property type="evidence" value="ECO:0007669"/>
    <property type="project" value="UniProtKB-ARBA"/>
</dbReference>
<dbReference type="RefSeq" id="WP_048497177.1">
    <property type="nucleotide sequence ID" value="NZ_JADQCF010000009.1"/>
</dbReference>
<dbReference type="PATRIC" id="fig|1658765.3.peg.3305"/>
<name>A0A0J7J4J0_9GAMM</name>
<comment type="function">
    <text evidence="8">Catalyzes the ATP-dependent phosphorylation of fructose-l-phosphate to fructose-l,6-bisphosphate.</text>
</comment>
<dbReference type="PROSITE" id="PS00583">
    <property type="entry name" value="PFKB_KINASES_1"/>
    <property type="match status" value="1"/>
</dbReference>
<dbReference type="STRING" id="1658765.Msub_20040"/>
<keyword evidence="5 8" id="KW-0067">ATP-binding</keyword>
<organism evidence="10 11">
    <name type="scientific">Marinobacter subterrani</name>
    <dbReference type="NCBI Taxonomy" id="1658765"/>
    <lineage>
        <taxon>Bacteria</taxon>
        <taxon>Pseudomonadati</taxon>
        <taxon>Pseudomonadota</taxon>
        <taxon>Gammaproteobacteria</taxon>
        <taxon>Pseudomonadales</taxon>
        <taxon>Marinobacteraceae</taxon>
        <taxon>Marinobacter</taxon>
    </lineage>
</organism>
<dbReference type="InterPro" id="IPR002173">
    <property type="entry name" value="Carboh/pur_kinase_PfkB_CS"/>
</dbReference>
<dbReference type="NCBIfam" id="TIGR03168">
    <property type="entry name" value="1-PFK"/>
    <property type="match status" value="1"/>
</dbReference>